<feature type="transmembrane region" description="Helical" evidence="2">
    <location>
        <begin position="71"/>
        <end position="92"/>
    </location>
</feature>
<accession>A0ABN9SYM3</accession>
<evidence type="ECO:0000313" key="4">
    <source>
        <dbReference type="Proteomes" id="UP001189429"/>
    </source>
</evidence>
<evidence type="ECO:0000256" key="2">
    <source>
        <dbReference type="SAM" id="Phobius"/>
    </source>
</evidence>
<dbReference type="SUPFAM" id="SSF56349">
    <property type="entry name" value="DNA breaking-rejoining enzymes"/>
    <property type="match status" value="1"/>
</dbReference>
<evidence type="ECO:0000256" key="1">
    <source>
        <dbReference type="SAM" id="MobiDB-lite"/>
    </source>
</evidence>
<keyword evidence="2" id="KW-0812">Transmembrane</keyword>
<feature type="non-terminal residue" evidence="3">
    <location>
        <position position="333"/>
    </location>
</feature>
<gene>
    <name evidence="3" type="ORF">PCOR1329_LOCUS33830</name>
</gene>
<keyword evidence="2" id="KW-0472">Membrane</keyword>
<dbReference type="EMBL" id="CAUYUJ010014171">
    <property type="protein sequence ID" value="CAK0837709.1"/>
    <property type="molecule type" value="Genomic_DNA"/>
</dbReference>
<feature type="region of interest" description="Disordered" evidence="1">
    <location>
        <begin position="306"/>
        <end position="333"/>
    </location>
</feature>
<proteinExistence type="predicted"/>
<dbReference type="InterPro" id="IPR011010">
    <property type="entry name" value="DNA_brk_join_enz"/>
</dbReference>
<keyword evidence="2" id="KW-1133">Transmembrane helix</keyword>
<organism evidence="3 4">
    <name type="scientific">Prorocentrum cordatum</name>
    <dbReference type="NCBI Taxonomy" id="2364126"/>
    <lineage>
        <taxon>Eukaryota</taxon>
        <taxon>Sar</taxon>
        <taxon>Alveolata</taxon>
        <taxon>Dinophyceae</taxon>
        <taxon>Prorocentrales</taxon>
        <taxon>Prorocentraceae</taxon>
        <taxon>Prorocentrum</taxon>
    </lineage>
</organism>
<dbReference type="Proteomes" id="UP001189429">
    <property type="component" value="Unassembled WGS sequence"/>
</dbReference>
<protein>
    <submittedName>
        <fullName evidence="3">Uncharacterized protein</fullName>
    </submittedName>
</protein>
<feature type="compositionally biased region" description="Acidic residues" evidence="1">
    <location>
        <begin position="324"/>
        <end position="333"/>
    </location>
</feature>
<name>A0ABN9SYM3_9DINO</name>
<keyword evidence="4" id="KW-1185">Reference proteome</keyword>
<sequence length="333" mass="37062">MDPNAGLLDGGLARLLAHSAADATASQWAPKVRQFLNCCIQRGWQLTSESEVDRALADYMDIQCYGERKRATLGSVVLFGMLAIYAIAIYMIEQGHYVEAHWTLTQYDVYGREQDMEMLRIGGVVWGGQCMALAFGVSSRGEEVKTGTDQAAVIRRGAVANLVLGLRDFRTGKDEKLFGIDQIRFGKPWHQACRALGMPWAPPPHGIRHSGPGEDIARGRASLEQVRRRGRWKALSSVQRYSKTFALTQFRARMPEVVGESGMRAVRDLKAEILQALRRRPRPRGSLPEALENAIKKNLAKDVAAELMKTKSSRARSSKKTNQTDDDDQYSPG</sequence>
<evidence type="ECO:0000313" key="3">
    <source>
        <dbReference type="EMBL" id="CAK0837709.1"/>
    </source>
</evidence>
<reference evidence="3" key="1">
    <citation type="submission" date="2023-10" db="EMBL/GenBank/DDBJ databases">
        <authorList>
            <person name="Chen Y."/>
            <person name="Shah S."/>
            <person name="Dougan E. K."/>
            <person name="Thang M."/>
            <person name="Chan C."/>
        </authorList>
    </citation>
    <scope>NUCLEOTIDE SEQUENCE [LARGE SCALE GENOMIC DNA]</scope>
</reference>
<comment type="caution">
    <text evidence="3">The sequence shown here is derived from an EMBL/GenBank/DDBJ whole genome shotgun (WGS) entry which is preliminary data.</text>
</comment>